<protein>
    <recommendedName>
        <fullName evidence="4">Toxin-antitoxin system YwqK family antitoxin</fullName>
    </recommendedName>
</protein>
<evidence type="ECO:0000313" key="3">
    <source>
        <dbReference type="Proteomes" id="UP000186609"/>
    </source>
</evidence>
<dbReference type="STRING" id="1842727.RD110_02040"/>
<dbReference type="InterPro" id="IPR011652">
    <property type="entry name" value="MORN_2"/>
</dbReference>
<name>A0A1P8JQY3_9BURK</name>
<feature type="signal peptide" evidence="1">
    <location>
        <begin position="1"/>
        <end position="19"/>
    </location>
</feature>
<dbReference type="EMBL" id="CP019236">
    <property type="protein sequence ID" value="APW36138.1"/>
    <property type="molecule type" value="Genomic_DNA"/>
</dbReference>
<keyword evidence="1" id="KW-0732">Signal</keyword>
<proteinExistence type="predicted"/>
<dbReference type="AlphaFoldDB" id="A0A1P8JQY3"/>
<evidence type="ECO:0000256" key="1">
    <source>
        <dbReference type="SAM" id="SignalP"/>
    </source>
</evidence>
<dbReference type="Gene3D" id="3.90.930.1">
    <property type="match status" value="2"/>
</dbReference>
<evidence type="ECO:0008006" key="4">
    <source>
        <dbReference type="Google" id="ProtNLM"/>
    </source>
</evidence>
<dbReference type="SUPFAM" id="SSF82185">
    <property type="entry name" value="Histone H3 K4-specific methyltransferase SET7/9 N-terminal domain"/>
    <property type="match status" value="1"/>
</dbReference>
<dbReference type="KEGG" id="rhy:RD110_02040"/>
<dbReference type="Pfam" id="PF07661">
    <property type="entry name" value="MORN_2"/>
    <property type="match status" value="1"/>
</dbReference>
<feature type="chain" id="PRO_5012794840" description="Toxin-antitoxin system YwqK family antitoxin" evidence="1">
    <location>
        <begin position="20"/>
        <end position="382"/>
    </location>
</feature>
<reference evidence="2 3" key="1">
    <citation type="submission" date="2017-01" db="EMBL/GenBank/DDBJ databases">
        <authorList>
            <person name="Mah S.A."/>
            <person name="Swanson W.J."/>
            <person name="Moy G.W."/>
            <person name="Vacquier V.D."/>
        </authorList>
    </citation>
    <scope>NUCLEOTIDE SEQUENCE [LARGE SCALE GENOMIC DNA]</scope>
    <source>
        <strain evidence="2 3">DCY110</strain>
    </source>
</reference>
<dbReference type="Proteomes" id="UP000186609">
    <property type="component" value="Chromosome"/>
</dbReference>
<accession>A0A1P8JQY3</accession>
<dbReference type="RefSeq" id="WP_076196212.1">
    <property type="nucleotide sequence ID" value="NZ_CP019236.1"/>
</dbReference>
<dbReference type="OrthoDB" id="8640908at2"/>
<organism evidence="2 3">
    <name type="scientific">Rhodoferax koreensis</name>
    <dbReference type="NCBI Taxonomy" id="1842727"/>
    <lineage>
        <taxon>Bacteria</taxon>
        <taxon>Pseudomonadati</taxon>
        <taxon>Pseudomonadota</taxon>
        <taxon>Betaproteobacteria</taxon>
        <taxon>Burkholderiales</taxon>
        <taxon>Comamonadaceae</taxon>
        <taxon>Rhodoferax</taxon>
    </lineage>
</organism>
<keyword evidence="3" id="KW-1185">Reference proteome</keyword>
<gene>
    <name evidence="2" type="ORF">RD110_02040</name>
</gene>
<sequence length="382" mass="42384">MKRCLPMAAALLFAGSAHAIQDCTLNGESVNPANGNTTAGKTGLMRCKDRDSGQLMREQELQNGRFIGIERFFQNGKLLRERSVNERGNSQGLAREFAPDGQVLREATYDNGSEVGLVRRNHAGGALQRATFYGGANKSELAYAEFTPRGQLRGLRCGDQPLLAPLVDDAKLCGFGASAAPVELFNDAGVLQARVFYQAGQRQKLEDLYASGQPARVDEVKSGTRTERRFAEDGVLRRETVWQLEDKSASKLSEKEFSERGGLTREQRWADGRLASDVRYYLNGQPRSRAVHGRDGETEVIDETDFHDNGQPARTGRYALLGRYERRAVGRHQAFDADGKLVGESLYDTRGRISRERVWDAGGQLLRDDEVFEDGSRKAFAK</sequence>
<evidence type="ECO:0000313" key="2">
    <source>
        <dbReference type="EMBL" id="APW36138.1"/>
    </source>
</evidence>